<dbReference type="EMBL" id="LSMT01000670">
    <property type="protein sequence ID" value="PFX15233.1"/>
    <property type="molecule type" value="Genomic_DNA"/>
</dbReference>
<feature type="region of interest" description="Disordered" evidence="1">
    <location>
        <begin position="1"/>
        <end position="48"/>
    </location>
</feature>
<evidence type="ECO:0000313" key="3">
    <source>
        <dbReference type="Proteomes" id="UP000225706"/>
    </source>
</evidence>
<dbReference type="OrthoDB" id="10012075at2759"/>
<reference evidence="3" key="1">
    <citation type="journal article" date="2017" name="bioRxiv">
        <title>Comparative analysis of the genomes of Stylophora pistillata and Acropora digitifera provides evidence for extensive differences between species of corals.</title>
        <authorList>
            <person name="Voolstra C.R."/>
            <person name="Li Y."/>
            <person name="Liew Y.J."/>
            <person name="Baumgarten S."/>
            <person name="Zoccola D."/>
            <person name="Flot J.-F."/>
            <person name="Tambutte S."/>
            <person name="Allemand D."/>
            <person name="Aranda M."/>
        </authorList>
    </citation>
    <scope>NUCLEOTIDE SEQUENCE [LARGE SCALE GENOMIC DNA]</scope>
</reference>
<gene>
    <name evidence="2" type="ORF">AWC38_SpisGene20555</name>
</gene>
<dbReference type="AlphaFoldDB" id="A0A2B4REH1"/>
<evidence type="ECO:0000313" key="2">
    <source>
        <dbReference type="EMBL" id="PFX15233.1"/>
    </source>
</evidence>
<protein>
    <submittedName>
        <fullName evidence="2">Uncharacterized protein</fullName>
    </submittedName>
</protein>
<feature type="compositionally biased region" description="Basic and acidic residues" evidence="1">
    <location>
        <begin position="128"/>
        <end position="144"/>
    </location>
</feature>
<feature type="compositionally biased region" description="Low complexity" evidence="1">
    <location>
        <begin position="20"/>
        <end position="33"/>
    </location>
</feature>
<sequence length="150" mass="16615">MFDINPPVKEKQRLEVYKNLSSSQLGESSAGSSKQNGQQLRGAYRKLEAARKQKPGEVFYADLDEFQQMQKMPKVSTSPEPLPPIKRPEAYGETQYADITQFLKGNPDTGAELPKDDTTPAVSNTVTGRKEESSVRNTGDRSEATNETGF</sequence>
<name>A0A2B4REH1_STYPI</name>
<evidence type="ECO:0000256" key="1">
    <source>
        <dbReference type="SAM" id="MobiDB-lite"/>
    </source>
</evidence>
<keyword evidence="3" id="KW-1185">Reference proteome</keyword>
<feature type="region of interest" description="Disordered" evidence="1">
    <location>
        <begin position="70"/>
        <end position="150"/>
    </location>
</feature>
<organism evidence="2 3">
    <name type="scientific">Stylophora pistillata</name>
    <name type="common">Smooth cauliflower coral</name>
    <dbReference type="NCBI Taxonomy" id="50429"/>
    <lineage>
        <taxon>Eukaryota</taxon>
        <taxon>Metazoa</taxon>
        <taxon>Cnidaria</taxon>
        <taxon>Anthozoa</taxon>
        <taxon>Hexacorallia</taxon>
        <taxon>Scleractinia</taxon>
        <taxon>Astrocoeniina</taxon>
        <taxon>Pocilloporidae</taxon>
        <taxon>Stylophora</taxon>
    </lineage>
</organism>
<dbReference type="Proteomes" id="UP000225706">
    <property type="component" value="Unassembled WGS sequence"/>
</dbReference>
<accession>A0A2B4REH1</accession>
<feature type="compositionally biased region" description="Polar residues" evidence="1">
    <location>
        <begin position="70"/>
        <end position="79"/>
    </location>
</feature>
<proteinExistence type="predicted"/>
<comment type="caution">
    <text evidence="2">The sequence shown here is derived from an EMBL/GenBank/DDBJ whole genome shotgun (WGS) entry which is preliminary data.</text>
</comment>